<protein>
    <submittedName>
        <fullName evidence="2">DUF1345 domain-containing protein</fullName>
    </submittedName>
</protein>
<dbReference type="AlphaFoldDB" id="A0A6P1KK30"/>
<proteinExistence type="predicted"/>
<keyword evidence="1" id="KW-0812">Transmembrane</keyword>
<name>A0A6P1KK30_FAUOS</name>
<dbReference type="Pfam" id="PF07077">
    <property type="entry name" value="DUF1345"/>
    <property type="match status" value="1"/>
</dbReference>
<feature type="transmembrane region" description="Helical" evidence="1">
    <location>
        <begin position="212"/>
        <end position="234"/>
    </location>
</feature>
<evidence type="ECO:0000313" key="2">
    <source>
        <dbReference type="EMBL" id="QHG08654.1"/>
    </source>
</evidence>
<feature type="transmembrane region" description="Helical" evidence="1">
    <location>
        <begin position="95"/>
        <end position="117"/>
    </location>
</feature>
<accession>A0A6P1KK30</accession>
<feature type="transmembrane region" description="Helical" evidence="1">
    <location>
        <begin position="15"/>
        <end position="36"/>
    </location>
</feature>
<feature type="transmembrane region" description="Helical" evidence="1">
    <location>
        <begin position="123"/>
        <end position="144"/>
    </location>
</feature>
<keyword evidence="1" id="KW-0472">Membrane</keyword>
<evidence type="ECO:0000256" key="1">
    <source>
        <dbReference type="SAM" id="Phobius"/>
    </source>
</evidence>
<feature type="transmembrane region" description="Helical" evidence="1">
    <location>
        <begin position="56"/>
        <end position="75"/>
    </location>
</feature>
<organism evidence="2">
    <name type="scientific">Faucicola osloensis</name>
    <name type="common">Moraxella osloensis</name>
    <dbReference type="NCBI Taxonomy" id="34062"/>
    <lineage>
        <taxon>Bacteria</taxon>
        <taxon>Pseudomonadati</taxon>
        <taxon>Pseudomonadota</taxon>
        <taxon>Gammaproteobacteria</taxon>
        <taxon>Moraxellales</taxon>
        <taxon>Moraxellaceae</taxon>
        <taxon>Faucicola</taxon>
    </lineage>
</organism>
<reference evidence="2" key="1">
    <citation type="journal article" date="2020" name="Microbiol. Resour. Announc.">
        <title>Complete Genome Sequence of Moraxella osloensis Strain YV1, Isolated from an Australian Wastewater Treatment Plant.</title>
        <authorList>
            <person name="Batinovic S."/>
            <person name="Rice D.T.F."/>
            <person name="Seviour R.J."/>
            <person name="Petrovski S."/>
        </authorList>
    </citation>
    <scope>NUCLEOTIDE SEQUENCE</scope>
    <source>
        <strain evidence="2">YV1</strain>
    </source>
</reference>
<gene>
    <name evidence="2" type="ORF">GSF12_01250</name>
</gene>
<sequence>MMGYIYRFFQSRPRLLLGFATMVVVYFGLSTLVGLLPKDWTLAVVYDKLKFVTQFLLAWNIGLWVYLLATFRMMYKADQNAILDKAHAEDEGTMLMLILVFVTAIVSMLAIVVELGASKDAKGALMLFHIALTAMTILTAWLFIHTMFAIHYTHEYFLLKEEKNTEMLDFPNDDDPAYWDFLYFSYIIGTSGQTADVAFNTQQSRIIGTIHCVLSFFFNTAILASLINMSAGLIG</sequence>
<dbReference type="InterPro" id="IPR009781">
    <property type="entry name" value="DUF1345"/>
</dbReference>
<keyword evidence="1" id="KW-1133">Transmembrane helix</keyword>
<dbReference type="EMBL" id="CP047226">
    <property type="protein sequence ID" value="QHG08654.1"/>
    <property type="molecule type" value="Genomic_DNA"/>
</dbReference>